<dbReference type="SUPFAM" id="SSF51445">
    <property type="entry name" value="(Trans)glycosidases"/>
    <property type="match status" value="1"/>
</dbReference>
<dbReference type="InterPro" id="IPR002105">
    <property type="entry name" value="Dockerin_1_rpt"/>
</dbReference>
<dbReference type="Pfam" id="PF00150">
    <property type="entry name" value="Cellulase"/>
    <property type="match status" value="1"/>
</dbReference>
<dbReference type="Pfam" id="PF00404">
    <property type="entry name" value="Dockerin_1"/>
    <property type="match status" value="1"/>
</dbReference>
<dbReference type="RefSeq" id="WP_186804723.1">
    <property type="nucleotide sequence ID" value="NZ_CP019646.1"/>
</dbReference>
<evidence type="ECO:0000313" key="4">
    <source>
        <dbReference type="EMBL" id="AQQ72239.1"/>
    </source>
</evidence>
<sequence precursor="true">MISTFQRSSFHTSRIAKTVFLIGLAVSLFPLSATAESRLWINTDADSDWHSQANWDTGVPAAGDHALIKGDIPGVWPVIRTAQTAAPGGIWIGYSNTASTPAVNLEYGGRLETDQISVGFIAGGVMNIEGGTLEAASSITLGGGNAEYGYSRGTVNIFAGRSRTANLFFGSHDGQAYMGGTGRLNLFGGSLRTHILEGLDNQGSSINIENGVLVISGDYTLQDVDNWVNTGRLSAFGGKGKIVAEDVGYIVITAQGPRYGLSSFYDDGQIDLDDAAAMAQNWLASDCSAENQWCGGADINGDGSVNTEDFTRLARHWQSGPYYGLRVQSDGNLYANGVPYSGFGVNYFDCFVDQIKNPSNGYYVAGLEGLGERNIKYARMAGCGFWPVDMQMYFDDKTRYLRTMDRIVNTAEENGVGLIPSLFWTHYTIADILGEPVNSVGNENSQTAATMKEYIREIVTRYKNSPAIWGWEVGNEWNLPTDLPNAEAHRPPTYTNLGNPAERTEQDELTSEMQAAVMRFVAAEIRKYDPYRLISSGNSYPRQSSWNQWQFSSWETDTIEQKRLMFKLQNPDPINCISVHYYDTARDLELAKSVADSVGKVLFVGEFGASGTTQQTQDDFYERLNYVQASNAPISGLWNYNRNFPNDDYNILPDYSHPRHYQLEAIMQLNE</sequence>
<dbReference type="InterPro" id="IPR017853">
    <property type="entry name" value="GH"/>
</dbReference>
<dbReference type="EMBL" id="CP019646">
    <property type="protein sequence ID" value="AQQ72239.1"/>
    <property type="molecule type" value="Genomic_DNA"/>
</dbReference>
<dbReference type="InterPro" id="IPR018247">
    <property type="entry name" value="EF_Hand_1_Ca_BS"/>
</dbReference>
<dbReference type="SUPFAM" id="SSF63446">
    <property type="entry name" value="Type I dockerin domain"/>
    <property type="match status" value="1"/>
</dbReference>
<dbReference type="InterPro" id="IPR001547">
    <property type="entry name" value="Glyco_hydro_5"/>
</dbReference>
<proteinExistence type="predicted"/>
<dbReference type="Proteomes" id="UP000188181">
    <property type="component" value="Chromosome"/>
</dbReference>
<protein>
    <submittedName>
        <fullName evidence="4">Endo-beta-mannanase</fullName>
    </submittedName>
</protein>
<dbReference type="Gene3D" id="1.10.1330.10">
    <property type="entry name" value="Dockerin domain"/>
    <property type="match status" value="1"/>
</dbReference>
<dbReference type="KEGG" id="pbas:SMSP2_02620"/>
<dbReference type="AlphaFoldDB" id="A0A1Q2MHV8"/>
<evidence type="ECO:0000259" key="3">
    <source>
        <dbReference type="Pfam" id="PF00150"/>
    </source>
</evidence>
<dbReference type="InterPro" id="IPR036439">
    <property type="entry name" value="Dockerin_dom_sf"/>
</dbReference>
<keyword evidence="1" id="KW-0378">Hydrolase</keyword>
<dbReference type="STRING" id="1851148.SMSP2_02620"/>
<evidence type="ECO:0000256" key="2">
    <source>
        <dbReference type="ARBA" id="ARBA00023295"/>
    </source>
</evidence>
<organism evidence="4 5">
    <name type="scientific">Limihaloglobus sulfuriphilus</name>
    <dbReference type="NCBI Taxonomy" id="1851148"/>
    <lineage>
        <taxon>Bacteria</taxon>
        <taxon>Pseudomonadati</taxon>
        <taxon>Planctomycetota</taxon>
        <taxon>Phycisphaerae</taxon>
        <taxon>Sedimentisphaerales</taxon>
        <taxon>Sedimentisphaeraceae</taxon>
        <taxon>Limihaloglobus</taxon>
    </lineage>
</organism>
<evidence type="ECO:0000256" key="1">
    <source>
        <dbReference type="ARBA" id="ARBA00022801"/>
    </source>
</evidence>
<dbReference type="PROSITE" id="PS00018">
    <property type="entry name" value="EF_HAND_1"/>
    <property type="match status" value="1"/>
</dbReference>
<dbReference type="GO" id="GO:0004553">
    <property type="term" value="F:hydrolase activity, hydrolyzing O-glycosyl compounds"/>
    <property type="evidence" value="ECO:0007669"/>
    <property type="project" value="InterPro"/>
</dbReference>
<dbReference type="Gene3D" id="3.20.20.80">
    <property type="entry name" value="Glycosidases"/>
    <property type="match status" value="1"/>
</dbReference>
<name>A0A1Q2MHV8_9BACT</name>
<keyword evidence="2" id="KW-0326">Glycosidase</keyword>
<dbReference type="CDD" id="cd14256">
    <property type="entry name" value="Dockerin_I"/>
    <property type="match status" value="1"/>
</dbReference>
<accession>A0A1Q2MHV8</accession>
<dbReference type="GO" id="GO:0000272">
    <property type="term" value="P:polysaccharide catabolic process"/>
    <property type="evidence" value="ECO:0007669"/>
    <property type="project" value="InterPro"/>
</dbReference>
<gene>
    <name evidence="4" type="ORF">SMSP2_02620</name>
</gene>
<evidence type="ECO:0000313" key="5">
    <source>
        <dbReference type="Proteomes" id="UP000188181"/>
    </source>
</evidence>
<keyword evidence="5" id="KW-1185">Reference proteome</keyword>
<feature type="domain" description="Glycoside hydrolase family 5" evidence="3">
    <location>
        <begin position="390"/>
        <end position="642"/>
    </location>
</feature>
<reference evidence="5" key="1">
    <citation type="submission" date="2017-02" db="EMBL/GenBank/DDBJ databases">
        <title>Comparative genomics and description of representatives of a novel lineage of planctomycetes thriving in anoxic sediments.</title>
        <authorList>
            <person name="Spring S."/>
            <person name="Bunk B."/>
            <person name="Sproer C."/>
        </authorList>
    </citation>
    <scope>NUCLEOTIDE SEQUENCE [LARGE SCALE GENOMIC DNA]</scope>
    <source>
        <strain evidence="5">SM-Chi-D1</strain>
    </source>
</reference>